<comment type="caution">
    <text evidence="1">The sequence shown here is derived from an EMBL/GenBank/DDBJ whole genome shotgun (WGS) entry which is preliminary data.</text>
</comment>
<dbReference type="Proteomes" id="UP000178099">
    <property type="component" value="Unassembled WGS sequence"/>
</dbReference>
<dbReference type="AlphaFoldDB" id="A0A1G2DCP8"/>
<gene>
    <name evidence="1" type="ORF">A3D67_03410</name>
</gene>
<evidence type="ECO:0000313" key="1">
    <source>
        <dbReference type="EMBL" id="OGZ11404.1"/>
    </source>
</evidence>
<name>A0A1G2DCP8_9BACT</name>
<proteinExistence type="predicted"/>
<organism evidence="1 2">
    <name type="scientific">Candidatus Lloydbacteria bacterium RIFCSPHIGHO2_02_FULL_51_22</name>
    <dbReference type="NCBI Taxonomy" id="1798663"/>
    <lineage>
        <taxon>Bacteria</taxon>
        <taxon>Candidatus Lloydiibacteriota</taxon>
    </lineage>
</organism>
<protein>
    <submittedName>
        <fullName evidence="1">Uncharacterized protein</fullName>
    </submittedName>
</protein>
<sequence>MVENVSAESDKKERRRMDFRVELQVLVCGKEVGSLTRPFSLGSVEEGIKVLKDKVRRNEENNIHLQNLEIKAQLHDVAKNSVLYSIHIVSAGA</sequence>
<dbReference type="EMBL" id="MHLN01000021">
    <property type="protein sequence ID" value="OGZ11404.1"/>
    <property type="molecule type" value="Genomic_DNA"/>
</dbReference>
<accession>A0A1G2DCP8</accession>
<reference evidence="1 2" key="1">
    <citation type="journal article" date="2016" name="Nat. Commun.">
        <title>Thousands of microbial genomes shed light on interconnected biogeochemical processes in an aquifer system.</title>
        <authorList>
            <person name="Anantharaman K."/>
            <person name="Brown C.T."/>
            <person name="Hug L.A."/>
            <person name="Sharon I."/>
            <person name="Castelle C.J."/>
            <person name="Probst A.J."/>
            <person name="Thomas B.C."/>
            <person name="Singh A."/>
            <person name="Wilkins M.J."/>
            <person name="Karaoz U."/>
            <person name="Brodie E.L."/>
            <person name="Williams K.H."/>
            <person name="Hubbard S.S."/>
            <person name="Banfield J.F."/>
        </authorList>
    </citation>
    <scope>NUCLEOTIDE SEQUENCE [LARGE SCALE GENOMIC DNA]</scope>
</reference>
<evidence type="ECO:0000313" key="2">
    <source>
        <dbReference type="Proteomes" id="UP000178099"/>
    </source>
</evidence>